<dbReference type="AlphaFoldDB" id="A0A0C3JFD4"/>
<dbReference type="InterPro" id="IPR032675">
    <property type="entry name" value="LRR_dom_sf"/>
</dbReference>
<feature type="domain" description="DNA repair protein rhp7 treble clef" evidence="2">
    <location>
        <begin position="81"/>
        <end position="119"/>
    </location>
</feature>
<dbReference type="PANTHER" id="PTHR13382:SF69">
    <property type="entry name" value="FI18408P1"/>
    <property type="match status" value="1"/>
</dbReference>
<evidence type="ECO:0000313" key="3">
    <source>
        <dbReference type="EMBL" id="KIN96316.1"/>
    </source>
</evidence>
<accession>A0A0C3JFD4</accession>
<evidence type="ECO:0000259" key="2">
    <source>
        <dbReference type="Pfam" id="PF23550"/>
    </source>
</evidence>
<dbReference type="OrthoDB" id="421226at2759"/>
<organism evidence="3 4">
    <name type="scientific">Pisolithus tinctorius Marx 270</name>
    <dbReference type="NCBI Taxonomy" id="870435"/>
    <lineage>
        <taxon>Eukaryota</taxon>
        <taxon>Fungi</taxon>
        <taxon>Dikarya</taxon>
        <taxon>Basidiomycota</taxon>
        <taxon>Agaricomycotina</taxon>
        <taxon>Agaricomycetes</taxon>
        <taxon>Agaricomycetidae</taxon>
        <taxon>Boletales</taxon>
        <taxon>Sclerodermatineae</taxon>
        <taxon>Pisolithaceae</taxon>
        <taxon>Pisolithus</taxon>
    </lineage>
</organism>
<dbReference type="GO" id="GO:0005737">
    <property type="term" value="C:cytoplasm"/>
    <property type="evidence" value="ECO:0007669"/>
    <property type="project" value="TreeGrafter"/>
</dbReference>
<sequence>MPLLAHRPSGYASDQLDELEEQSPAKKARVGKGKVTAAAKAKAKKKAKDDGDYQSSSDDEYTALSRNMRATGASRSPKPPVGSFKNCAKCTKQFTVTRYTMAADPPPGYLCHDCVKAAGIDPFKKPAAPRKRKAPTEKREFVNFEERRLPTLVSLCVELISKHIDDVEALGDIGSVNMDEISKALGKSRSLNSQNARLFYDVRSKALRFYDATHLSAQAFTTLANLNPNLTHLHLDFCGRMTSSVLEDFAKSLPHLISITLLGPFLVRAEAWIEFFRSKPNLRSFRITQSPRFDSNCTRQLAESCTELEELQLREVGLLNDEFVEPLCALPPLKVLDLASPGVGIDEDGWLKLLERHGSTLETFNPSWHVGFTGTALRHGLGNHARALSELVMEGCESLVDEDVARFFKYWANKTDEQDSTEDTMDTTDDVPRVEGVDSLNPPLHFLSLARNDILSDATLTALLDHSGPSLTHLNLNGLRSLSTDALVLLKCAVGLRRLDLSWCREVDDFVMKEIISAMPKLEEVKLWGCNRVKGNGWTGKD</sequence>
<dbReference type="HOGENOM" id="CLU_006598_2_0_1"/>
<keyword evidence="4" id="KW-1185">Reference proteome</keyword>
<evidence type="ECO:0000256" key="1">
    <source>
        <dbReference type="SAM" id="MobiDB-lite"/>
    </source>
</evidence>
<dbReference type="Gene3D" id="3.80.10.10">
    <property type="entry name" value="Ribonuclease Inhibitor"/>
    <property type="match status" value="2"/>
</dbReference>
<dbReference type="InterPro" id="IPR056451">
    <property type="entry name" value="Znf_Tbcl_Rhp7"/>
</dbReference>
<evidence type="ECO:0000313" key="4">
    <source>
        <dbReference type="Proteomes" id="UP000054217"/>
    </source>
</evidence>
<dbReference type="Proteomes" id="UP000054217">
    <property type="component" value="Unassembled WGS sequence"/>
</dbReference>
<reference evidence="3 4" key="1">
    <citation type="submission" date="2014-04" db="EMBL/GenBank/DDBJ databases">
        <authorList>
            <consortium name="DOE Joint Genome Institute"/>
            <person name="Kuo A."/>
            <person name="Kohler A."/>
            <person name="Costa M.D."/>
            <person name="Nagy L.G."/>
            <person name="Floudas D."/>
            <person name="Copeland A."/>
            <person name="Barry K.W."/>
            <person name="Cichocki N."/>
            <person name="Veneault-Fourrey C."/>
            <person name="LaButti K."/>
            <person name="Lindquist E.A."/>
            <person name="Lipzen A."/>
            <person name="Lundell T."/>
            <person name="Morin E."/>
            <person name="Murat C."/>
            <person name="Sun H."/>
            <person name="Tunlid A."/>
            <person name="Henrissat B."/>
            <person name="Grigoriev I.V."/>
            <person name="Hibbett D.S."/>
            <person name="Martin F."/>
            <person name="Nordberg H.P."/>
            <person name="Cantor M.N."/>
            <person name="Hua S.X."/>
        </authorList>
    </citation>
    <scope>NUCLEOTIDE SEQUENCE [LARGE SCALE GENOMIC DNA]</scope>
    <source>
        <strain evidence="3 4">Marx 270</strain>
    </source>
</reference>
<dbReference type="InterPro" id="IPR050648">
    <property type="entry name" value="F-box_LRR-repeat"/>
</dbReference>
<dbReference type="STRING" id="870435.A0A0C3JFD4"/>
<proteinExistence type="predicted"/>
<protein>
    <recommendedName>
        <fullName evidence="2">DNA repair protein rhp7 treble clef domain-containing protein</fullName>
    </recommendedName>
</protein>
<feature type="region of interest" description="Disordered" evidence="1">
    <location>
        <begin position="1"/>
        <end position="36"/>
    </location>
</feature>
<dbReference type="PANTHER" id="PTHR13382">
    <property type="entry name" value="MITOCHONDRIAL ATP SYNTHASE COUPLING FACTOR B"/>
    <property type="match status" value="1"/>
</dbReference>
<name>A0A0C3JFD4_PISTI</name>
<gene>
    <name evidence="3" type="ORF">M404DRAFT_247172</name>
</gene>
<dbReference type="InParanoid" id="A0A0C3JFD4"/>
<reference evidence="4" key="2">
    <citation type="submission" date="2015-01" db="EMBL/GenBank/DDBJ databases">
        <title>Evolutionary Origins and Diversification of the Mycorrhizal Mutualists.</title>
        <authorList>
            <consortium name="DOE Joint Genome Institute"/>
            <consortium name="Mycorrhizal Genomics Consortium"/>
            <person name="Kohler A."/>
            <person name="Kuo A."/>
            <person name="Nagy L.G."/>
            <person name="Floudas D."/>
            <person name="Copeland A."/>
            <person name="Barry K.W."/>
            <person name="Cichocki N."/>
            <person name="Veneault-Fourrey C."/>
            <person name="LaButti K."/>
            <person name="Lindquist E.A."/>
            <person name="Lipzen A."/>
            <person name="Lundell T."/>
            <person name="Morin E."/>
            <person name="Murat C."/>
            <person name="Riley R."/>
            <person name="Ohm R."/>
            <person name="Sun H."/>
            <person name="Tunlid A."/>
            <person name="Henrissat B."/>
            <person name="Grigoriev I.V."/>
            <person name="Hibbett D.S."/>
            <person name="Martin F."/>
        </authorList>
    </citation>
    <scope>NUCLEOTIDE SEQUENCE [LARGE SCALE GENOMIC DNA]</scope>
    <source>
        <strain evidence="4">Marx 270</strain>
    </source>
</reference>
<dbReference type="EMBL" id="KN832049">
    <property type="protein sequence ID" value="KIN96316.1"/>
    <property type="molecule type" value="Genomic_DNA"/>
</dbReference>
<dbReference type="Pfam" id="PF23550">
    <property type="entry name" value="zf_Tbcl_Rhp7"/>
    <property type="match status" value="1"/>
</dbReference>
<dbReference type="FunCoup" id="A0A0C3JFD4">
    <property type="interactions" value="181"/>
</dbReference>
<dbReference type="SUPFAM" id="SSF52047">
    <property type="entry name" value="RNI-like"/>
    <property type="match status" value="1"/>
</dbReference>